<organism evidence="6 7">
    <name type="scientific">Allosphingosinicella deserti</name>
    <dbReference type="NCBI Taxonomy" id="2116704"/>
    <lineage>
        <taxon>Bacteria</taxon>
        <taxon>Pseudomonadati</taxon>
        <taxon>Pseudomonadota</taxon>
        <taxon>Alphaproteobacteria</taxon>
        <taxon>Sphingomonadales</taxon>
        <taxon>Sphingomonadaceae</taxon>
        <taxon>Allosphingosinicella</taxon>
    </lineage>
</organism>
<protein>
    <submittedName>
        <fullName evidence="6">Amine oxidase</fullName>
    </submittedName>
</protein>
<dbReference type="Proteomes" id="UP000241167">
    <property type="component" value="Unassembled WGS sequence"/>
</dbReference>
<evidence type="ECO:0000256" key="4">
    <source>
        <dbReference type="PIRSR" id="PIRSR601613-1"/>
    </source>
</evidence>
<reference evidence="6 7" key="1">
    <citation type="submission" date="2018-03" db="EMBL/GenBank/DDBJ databases">
        <title>The draft genome of Sphingosinicella sp. GL-C-18.</title>
        <authorList>
            <person name="Liu L."/>
            <person name="Li L."/>
            <person name="Liang L."/>
            <person name="Zhang X."/>
            <person name="Wang T."/>
        </authorList>
    </citation>
    <scope>NUCLEOTIDE SEQUENCE [LARGE SCALE GENOMIC DNA]</scope>
    <source>
        <strain evidence="6 7">GL-C-18</strain>
    </source>
</reference>
<feature type="binding site" evidence="4">
    <location>
        <begin position="137"/>
        <end position="138"/>
    </location>
    <ligand>
        <name>FAD</name>
        <dbReference type="ChEBI" id="CHEBI:57692"/>
    </ligand>
</feature>
<dbReference type="InterPro" id="IPR001613">
    <property type="entry name" value="Flavin_amine_oxidase"/>
</dbReference>
<dbReference type="PANTHER" id="PTHR43563">
    <property type="entry name" value="AMINE OXIDASE"/>
    <property type="match status" value="1"/>
</dbReference>
<evidence type="ECO:0000259" key="5">
    <source>
        <dbReference type="Pfam" id="PF01593"/>
    </source>
</evidence>
<dbReference type="SUPFAM" id="SSF54373">
    <property type="entry name" value="FAD-linked reductases, C-terminal domain"/>
    <property type="match status" value="1"/>
</dbReference>
<evidence type="ECO:0000256" key="3">
    <source>
        <dbReference type="ARBA" id="ARBA00023002"/>
    </source>
</evidence>
<dbReference type="AlphaFoldDB" id="A0A2P7QIY7"/>
<dbReference type="Gene3D" id="1.10.405.10">
    <property type="entry name" value="Guanine Nucleotide Dissociation Inhibitor, domain 1"/>
    <property type="match status" value="1"/>
</dbReference>
<keyword evidence="3" id="KW-0560">Oxidoreductase</keyword>
<feature type="domain" description="Amine oxidase" evidence="5">
    <location>
        <begin position="117"/>
        <end position="556"/>
    </location>
</feature>
<accession>A0A2P7QIY7</accession>
<name>A0A2P7QIY7_9SPHN</name>
<dbReference type="PRINTS" id="PR00757">
    <property type="entry name" value="AMINEOXDASEF"/>
</dbReference>
<dbReference type="SUPFAM" id="SSF51905">
    <property type="entry name" value="FAD/NAD(P)-binding domain"/>
    <property type="match status" value="1"/>
</dbReference>
<comment type="similarity">
    <text evidence="2">Belongs to the flavin monoamine oxidase family.</text>
</comment>
<dbReference type="Gene3D" id="3.90.660.10">
    <property type="match status" value="1"/>
</dbReference>
<gene>
    <name evidence="6" type="ORF">C7I55_19615</name>
</gene>
<evidence type="ECO:0000256" key="2">
    <source>
        <dbReference type="ARBA" id="ARBA00005995"/>
    </source>
</evidence>
<proteinExistence type="inferred from homology"/>
<dbReference type="Gene3D" id="3.50.50.60">
    <property type="entry name" value="FAD/NAD(P)-binding domain"/>
    <property type="match status" value="1"/>
</dbReference>
<evidence type="ECO:0000256" key="1">
    <source>
        <dbReference type="ARBA" id="ARBA00001974"/>
    </source>
</evidence>
<sequence length="613" mass="64802">MPVCFYSRGDFDTIAPTRSPFQSPDILKSFEGAAPGRGTKGGTMRGAIGLWRALDQARARNLEAAGEAPAAVGRDGISRRTLLAALGGGAAGLVLPRSPAFARAQSRRKVIVIGGGLAGLTALRRLRALGADATLYEARQAIGGRTRSVTGVFAPGYAFDEGGQLVNSDHGEMRRLVRDLGLRLIDRSAAGGGREVQIGRDGAAVPEAALAEALRGIAATITADSDRLDRDYESVAREIDALSVSAYLDRHGLARGDARDALEAGVRTEYGLEPEEASALELLFNLPTVDGRRLTRLSLSDERYLVEGGTGRVAEALARPMTSSIRTGKRLDRIEMVGGTVRLRFTDGEEADADRVILALPAPLLREIRIDAPLPPLWRELIDEVRLGANEKVIVGYDRQPWRHTLGGDGAIWASEGFSEAWDAASARLGAADRPGALTYFLGGAQVAAEARTDTAVLRDRYTAMAARVVPGLPQPNGRVRRTRWGDDPLTRGAYIGFCPGQLTRFGSLLTVEEEGQAARASGAGPLLFAGEWLSDAWPGYMNGAVQTGRVAAEAAMHVSQVALRGSGAAAPGDTLNAGWAASDPINPVLSRGRASGCLDTHLPGVPGLVTDR</sequence>
<dbReference type="InterPro" id="IPR050703">
    <property type="entry name" value="Flavin_MAO"/>
</dbReference>
<dbReference type="InterPro" id="IPR002937">
    <property type="entry name" value="Amino_oxidase"/>
</dbReference>
<dbReference type="Pfam" id="PF01593">
    <property type="entry name" value="Amino_oxidase"/>
    <property type="match status" value="1"/>
</dbReference>
<dbReference type="InterPro" id="IPR036188">
    <property type="entry name" value="FAD/NAD-bd_sf"/>
</dbReference>
<comment type="caution">
    <text evidence="6">The sequence shown here is derived from an EMBL/GenBank/DDBJ whole genome shotgun (WGS) entry which is preliminary data.</text>
</comment>
<dbReference type="EMBL" id="PXYI01000007">
    <property type="protein sequence ID" value="PSJ37921.1"/>
    <property type="molecule type" value="Genomic_DNA"/>
</dbReference>
<feature type="binding site" evidence="4">
    <location>
        <position position="441"/>
    </location>
    <ligand>
        <name>substrate</name>
    </ligand>
</feature>
<dbReference type="GO" id="GO:0016491">
    <property type="term" value="F:oxidoreductase activity"/>
    <property type="evidence" value="ECO:0007669"/>
    <property type="project" value="UniProtKB-KW"/>
</dbReference>
<dbReference type="PANTHER" id="PTHR43563:SF1">
    <property type="entry name" value="AMINE OXIDASE [FLAVIN-CONTAINING] B"/>
    <property type="match status" value="1"/>
</dbReference>
<comment type="cofactor">
    <cofactor evidence="1">
        <name>FAD</name>
        <dbReference type="ChEBI" id="CHEBI:57692"/>
    </cofactor>
</comment>
<evidence type="ECO:0000313" key="6">
    <source>
        <dbReference type="EMBL" id="PSJ37921.1"/>
    </source>
</evidence>
<evidence type="ECO:0000313" key="7">
    <source>
        <dbReference type="Proteomes" id="UP000241167"/>
    </source>
</evidence>
<keyword evidence="7" id="KW-1185">Reference proteome</keyword>